<dbReference type="GO" id="GO:0005761">
    <property type="term" value="C:mitochondrial ribosome"/>
    <property type="evidence" value="ECO:0007669"/>
    <property type="project" value="InterPro"/>
</dbReference>
<feature type="transmembrane region" description="Helical" evidence="8">
    <location>
        <begin position="292"/>
        <end position="311"/>
    </location>
</feature>
<keyword evidence="4 8" id="KW-1133">Transmembrane helix</keyword>
<evidence type="ECO:0000256" key="3">
    <source>
        <dbReference type="ARBA" id="ARBA00022692"/>
    </source>
</evidence>
<dbReference type="PANTHER" id="PTHR43791:SF40">
    <property type="entry name" value="THIAMINE PATHWAY TRANSPORTER THI73"/>
    <property type="match status" value="1"/>
</dbReference>
<sequence length="780" mass="86279">MSSFRMQEKPGPEKPTVQTIERTQTRTKTDAKVDDAYYFLTQYASSGEEEIVNEADLRKIRRKVDRRIIPLLLCISFVEFLDKSLLGYAMVMGLPEDLKLHGDQRNNCVSAVWWAYLAVLPLLGYILNKVPTSPLLSGSMIIWGVVTASIAGVKGYDGLLTCRILLGFFNACINPANVHSTSLNSWRIMFLTIGSFSIVVASIAMFFLPSTPMSAKFLTIPKKRALLHHIASNATGVSSNRFSPAHMLSLLKDPQMYMLALFLLTYSASSGLLSPYAATLIKGLGYTSKQSALLHIPNGVISVFVTITLSYAIRRHWLNRVCACLIGFSSSLAGACMLAYGPTETSCWPAPGGYMADDDIGHLRRTYAVVVISIAHGFGSLAGPYAVRKNEAPVYMTAKNTLVGLKAGLILMVALIGVYYFLVNKRRDRIYGKVDDDATAGLEDSEETWADLTDQERKPTFRLSSDAPQIQSQRLNSRFHLSTTTPTTSIMPPPSTMHCARRSSALTQIFTTRPTTSTLPPPFLLPAFTTPTTTSSFSTTTPSLARKDGNFARGTSALRRSGLKRQTLSVLPTDPATGRALKNRSDVLPIIPKPVLNPLDRSPVSTDPDHGLYEFFPQGGAKLLATPDELYQCGRGWTMPELRNKDWDDLWKLWWVCIKERNRCLTGDYERERCGNMYGLYESQTRVKEVKKTMRAIRAVLIERWYAWENARVEAMNDPEVNLAADLEAGEAAYLPSSDFAEDGEADATTSIKATDGAKDGKEQFTPLPDTKAAQQETRV</sequence>
<feature type="compositionally biased region" description="Polar residues" evidence="7">
    <location>
        <begin position="462"/>
        <end position="478"/>
    </location>
</feature>
<feature type="transmembrane region" description="Helical" evidence="8">
    <location>
        <begin position="256"/>
        <end position="280"/>
    </location>
</feature>
<dbReference type="Proteomes" id="UP000215127">
    <property type="component" value="Chromosome 5"/>
</dbReference>
<dbReference type="GO" id="GO:0003735">
    <property type="term" value="F:structural constituent of ribosome"/>
    <property type="evidence" value="ECO:0007669"/>
    <property type="project" value="InterPro"/>
</dbReference>
<feature type="transmembrane region" description="Helical" evidence="8">
    <location>
        <begin position="111"/>
        <end position="128"/>
    </location>
</feature>
<dbReference type="EMBL" id="LT853696">
    <property type="protein sequence ID" value="SMQ51329.1"/>
    <property type="molecule type" value="Genomic_DNA"/>
</dbReference>
<dbReference type="AlphaFoldDB" id="A0A1X7RVB9"/>
<dbReference type="InterPro" id="IPR036259">
    <property type="entry name" value="MFS_trans_sf"/>
</dbReference>
<feature type="transmembrane region" description="Helical" evidence="8">
    <location>
        <begin position="407"/>
        <end position="423"/>
    </location>
</feature>
<feature type="region of interest" description="Disordered" evidence="7">
    <location>
        <begin position="453"/>
        <end position="478"/>
    </location>
</feature>
<keyword evidence="10" id="KW-1185">Reference proteome</keyword>
<gene>
    <name evidence="9" type="ORF">ZT3D7_G6482</name>
</gene>
<reference evidence="9 10" key="1">
    <citation type="submission" date="2016-06" db="EMBL/GenBank/DDBJ databases">
        <authorList>
            <person name="Kjaerup R.B."/>
            <person name="Dalgaard T.S."/>
            <person name="Juul-Madsen H.R."/>
        </authorList>
    </citation>
    <scope>NUCLEOTIDE SEQUENCE [LARGE SCALE GENOMIC DNA]</scope>
</reference>
<dbReference type="SUPFAM" id="SSF103473">
    <property type="entry name" value="MFS general substrate transporter"/>
    <property type="match status" value="1"/>
</dbReference>
<organism evidence="9 10">
    <name type="scientific">Zymoseptoria tritici (strain ST99CH_3D7)</name>
    <dbReference type="NCBI Taxonomy" id="1276538"/>
    <lineage>
        <taxon>Eukaryota</taxon>
        <taxon>Fungi</taxon>
        <taxon>Dikarya</taxon>
        <taxon>Ascomycota</taxon>
        <taxon>Pezizomycotina</taxon>
        <taxon>Dothideomycetes</taxon>
        <taxon>Dothideomycetidae</taxon>
        <taxon>Mycosphaerellales</taxon>
        <taxon>Mycosphaerellaceae</taxon>
        <taxon>Zymoseptoria</taxon>
    </lineage>
</organism>
<evidence type="ECO:0000256" key="2">
    <source>
        <dbReference type="ARBA" id="ARBA00022448"/>
    </source>
</evidence>
<evidence type="ECO:0000313" key="10">
    <source>
        <dbReference type="Proteomes" id="UP000215127"/>
    </source>
</evidence>
<keyword evidence="3 8" id="KW-0812">Transmembrane</keyword>
<evidence type="ECO:0000256" key="5">
    <source>
        <dbReference type="ARBA" id="ARBA00023136"/>
    </source>
</evidence>
<feature type="transmembrane region" description="Helical" evidence="8">
    <location>
        <begin position="68"/>
        <end position="91"/>
    </location>
</feature>
<keyword evidence="2" id="KW-0813">Transport</keyword>
<evidence type="ECO:0000256" key="4">
    <source>
        <dbReference type="ARBA" id="ARBA00022989"/>
    </source>
</evidence>
<feature type="compositionally biased region" description="Basic and acidic residues" evidence="7">
    <location>
        <begin position="1"/>
        <end position="12"/>
    </location>
</feature>
<feature type="transmembrane region" description="Helical" evidence="8">
    <location>
        <begin position="188"/>
        <end position="208"/>
    </location>
</feature>
<feature type="transmembrane region" description="Helical" evidence="8">
    <location>
        <begin position="367"/>
        <end position="387"/>
    </location>
</feature>
<feature type="region of interest" description="Disordered" evidence="7">
    <location>
        <begin position="1"/>
        <end position="25"/>
    </location>
</feature>
<evidence type="ECO:0000256" key="6">
    <source>
        <dbReference type="ARBA" id="ARBA00035399"/>
    </source>
</evidence>
<dbReference type="InterPro" id="IPR010729">
    <property type="entry name" value="Ribosomal_uL29_mit"/>
</dbReference>
<dbReference type="InterPro" id="IPR011701">
    <property type="entry name" value="MFS"/>
</dbReference>
<proteinExistence type="predicted"/>
<feature type="region of interest" description="Disordered" evidence="7">
    <location>
        <begin position="739"/>
        <end position="780"/>
    </location>
</feature>
<evidence type="ECO:0000313" key="9">
    <source>
        <dbReference type="EMBL" id="SMQ51329.1"/>
    </source>
</evidence>
<name>A0A1X7RVB9_ZYMT9</name>
<evidence type="ECO:0000256" key="1">
    <source>
        <dbReference type="ARBA" id="ARBA00004141"/>
    </source>
</evidence>
<feature type="transmembrane region" description="Helical" evidence="8">
    <location>
        <begin position="317"/>
        <end position="340"/>
    </location>
</feature>
<protein>
    <recommendedName>
        <fullName evidence="6">54S ribosomal protein L4, mitochondrial</fullName>
    </recommendedName>
</protein>
<dbReference type="GO" id="GO:0006412">
    <property type="term" value="P:translation"/>
    <property type="evidence" value="ECO:0007669"/>
    <property type="project" value="InterPro"/>
</dbReference>
<dbReference type="GO" id="GO:0022857">
    <property type="term" value="F:transmembrane transporter activity"/>
    <property type="evidence" value="ECO:0007669"/>
    <property type="project" value="InterPro"/>
</dbReference>
<dbReference type="PANTHER" id="PTHR43791">
    <property type="entry name" value="PERMEASE-RELATED"/>
    <property type="match status" value="1"/>
</dbReference>
<evidence type="ECO:0000256" key="8">
    <source>
        <dbReference type="SAM" id="Phobius"/>
    </source>
</evidence>
<dbReference type="Pfam" id="PF07690">
    <property type="entry name" value="MFS_1"/>
    <property type="match status" value="1"/>
</dbReference>
<evidence type="ECO:0000256" key="7">
    <source>
        <dbReference type="SAM" id="MobiDB-lite"/>
    </source>
</evidence>
<feature type="transmembrane region" description="Helical" evidence="8">
    <location>
        <begin position="135"/>
        <end position="152"/>
    </location>
</feature>
<comment type="subcellular location">
    <subcellularLocation>
        <location evidence="1">Membrane</location>
        <topology evidence="1">Multi-pass membrane protein</topology>
    </subcellularLocation>
</comment>
<dbReference type="InterPro" id="IPR038340">
    <property type="entry name" value="MRP-L47_sf"/>
</dbReference>
<dbReference type="GO" id="GO:0016020">
    <property type="term" value="C:membrane"/>
    <property type="evidence" value="ECO:0007669"/>
    <property type="project" value="UniProtKB-SubCell"/>
</dbReference>
<keyword evidence="5 8" id="KW-0472">Membrane</keyword>
<dbReference type="Pfam" id="PF06984">
    <property type="entry name" value="MRP-L47"/>
    <property type="match status" value="1"/>
</dbReference>
<dbReference type="Gene3D" id="6.10.330.20">
    <property type="match status" value="1"/>
</dbReference>
<accession>A0A1X7RVB9</accession>
<dbReference type="Gene3D" id="1.20.1250.20">
    <property type="entry name" value="MFS general substrate transporter like domains"/>
    <property type="match status" value="2"/>
</dbReference>